<protein>
    <submittedName>
        <fullName evidence="1">Uncharacterized protein</fullName>
    </submittedName>
</protein>
<keyword evidence="2" id="KW-1185">Reference proteome</keyword>
<gene>
    <name evidence="1" type="ORF">XH99_01680</name>
</gene>
<dbReference type="RefSeq" id="WP_128916267.1">
    <property type="nucleotide sequence ID" value="NZ_LBJQ01000006.1"/>
</dbReference>
<dbReference type="EMBL" id="LBJQ01000006">
    <property type="protein sequence ID" value="RXH38005.1"/>
    <property type="molecule type" value="Genomic_DNA"/>
</dbReference>
<organism evidence="1 2">
    <name type="scientific">Bradyrhizobium nanningense</name>
    <dbReference type="NCBI Taxonomy" id="1325118"/>
    <lineage>
        <taxon>Bacteria</taxon>
        <taxon>Pseudomonadati</taxon>
        <taxon>Pseudomonadota</taxon>
        <taxon>Alphaproteobacteria</taxon>
        <taxon>Hyphomicrobiales</taxon>
        <taxon>Nitrobacteraceae</taxon>
        <taxon>Bradyrhizobium</taxon>
    </lineage>
</organism>
<proteinExistence type="predicted"/>
<dbReference type="Proteomes" id="UP000289546">
    <property type="component" value="Unassembled WGS sequence"/>
</dbReference>
<comment type="caution">
    <text evidence="1">The sequence shown here is derived from an EMBL/GenBank/DDBJ whole genome shotgun (WGS) entry which is preliminary data.</text>
</comment>
<reference evidence="1 2" key="1">
    <citation type="submission" date="2015-04" db="EMBL/GenBank/DDBJ databases">
        <title>Comparative genomics of rhizobia nodulating Arachis hypogaea in China.</title>
        <authorList>
            <person name="Li Y."/>
        </authorList>
    </citation>
    <scope>NUCLEOTIDE SEQUENCE [LARGE SCALE GENOMIC DNA]</scope>
    <source>
        <strain evidence="1 2">CCBAU 51757</strain>
    </source>
</reference>
<accession>A0A4Q0SF71</accession>
<evidence type="ECO:0000313" key="2">
    <source>
        <dbReference type="Proteomes" id="UP000289546"/>
    </source>
</evidence>
<sequence>MIIASLLGSPNVSIANAVQKIFAKQNELLDEFWRADVSLIVWKQPAAGDKLSRRRQSATGVAEALFGRARSEKIVSPSKSLVAVIRLTSVNCLLSIPQFGCPEHIQGVLVRKGRLTAEINLSTRPEAARYEGL</sequence>
<name>A0A4Q0SF71_9BRAD</name>
<dbReference type="AlphaFoldDB" id="A0A4Q0SF71"/>
<evidence type="ECO:0000313" key="1">
    <source>
        <dbReference type="EMBL" id="RXH38005.1"/>
    </source>
</evidence>